<gene>
    <name evidence="3" type="ordered locus">Mmcs_3235</name>
</gene>
<dbReference type="InterPro" id="IPR002823">
    <property type="entry name" value="DUF112_TM"/>
</dbReference>
<dbReference type="EMBL" id="CP000384">
    <property type="protein sequence ID" value="ABG09342.1"/>
    <property type="molecule type" value="Genomic_DNA"/>
</dbReference>
<dbReference type="AlphaFoldDB" id="A0A5Q5BLT0"/>
<dbReference type="PANTHER" id="PTHR35342:SF5">
    <property type="entry name" value="TRICARBOXYLIC TRANSPORT PROTEIN"/>
    <property type="match status" value="1"/>
</dbReference>
<evidence type="ECO:0000259" key="2">
    <source>
        <dbReference type="Pfam" id="PF01970"/>
    </source>
</evidence>
<reference evidence="3" key="1">
    <citation type="submission" date="2006-06" db="EMBL/GenBank/DDBJ databases">
        <title>Complete sequence of chromosome of Mycobacterium sp. MCS.</title>
        <authorList>
            <consortium name="US DOE Joint Genome Institute"/>
            <person name="Copeland A."/>
            <person name="Lucas S."/>
            <person name="Lapidus A."/>
            <person name="Barry K."/>
            <person name="Detter J.C."/>
            <person name="Glavina del Rio T."/>
            <person name="Hammon N."/>
            <person name="Israni S."/>
            <person name="Dalin E."/>
            <person name="Tice H."/>
            <person name="Pitluck S."/>
            <person name="Martinez M."/>
            <person name="Schmutz J."/>
            <person name="Larimer F."/>
            <person name="Land M."/>
            <person name="Hauser L."/>
            <person name="Kyrpides N."/>
            <person name="Kim E."/>
            <person name="Miller C.D."/>
            <person name="Hughes J.E."/>
            <person name="Anderson A.J."/>
            <person name="Sims R.C."/>
            <person name="Richardson P."/>
        </authorList>
    </citation>
    <scope>NUCLEOTIDE SEQUENCE [LARGE SCALE GENOMIC DNA]</scope>
    <source>
        <strain evidence="3">MCS</strain>
    </source>
</reference>
<feature type="transmembrane region" description="Helical" evidence="1">
    <location>
        <begin position="467"/>
        <end position="490"/>
    </location>
</feature>
<feature type="domain" description="DUF112" evidence="2">
    <location>
        <begin position="20"/>
        <end position="441"/>
    </location>
</feature>
<dbReference type="Pfam" id="PF01970">
    <property type="entry name" value="TctA"/>
    <property type="match status" value="1"/>
</dbReference>
<keyword evidence="1" id="KW-0472">Membrane</keyword>
<feature type="transmembrane region" description="Helical" evidence="1">
    <location>
        <begin position="417"/>
        <end position="446"/>
    </location>
</feature>
<feature type="transmembrane region" description="Helical" evidence="1">
    <location>
        <begin position="392"/>
        <end position="411"/>
    </location>
</feature>
<evidence type="ECO:0000256" key="1">
    <source>
        <dbReference type="SAM" id="Phobius"/>
    </source>
</evidence>
<keyword evidence="1" id="KW-1133">Transmembrane helix</keyword>
<accession>A0A5Q5BLT0</accession>
<feature type="transmembrane region" description="Helical" evidence="1">
    <location>
        <begin position="138"/>
        <end position="162"/>
    </location>
</feature>
<feature type="transmembrane region" description="Helical" evidence="1">
    <location>
        <begin position="169"/>
        <end position="186"/>
    </location>
</feature>
<evidence type="ECO:0000313" key="3">
    <source>
        <dbReference type="EMBL" id="ABG09342.1"/>
    </source>
</evidence>
<feature type="transmembrane region" description="Helical" evidence="1">
    <location>
        <begin position="109"/>
        <end position="132"/>
    </location>
</feature>
<dbReference type="PANTHER" id="PTHR35342">
    <property type="entry name" value="TRICARBOXYLIC TRANSPORT PROTEIN"/>
    <property type="match status" value="1"/>
</dbReference>
<feature type="transmembrane region" description="Helical" evidence="1">
    <location>
        <begin position="20"/>
        <end position="39"/>
    </location>
</feature>
<feature type="transmembrane region" description="Helical" evidence="1">
    <location>
        <begin position="356"/>
        <end position="380"/>
    </location>
</feature>
<keyword evidence="1" id="KW-0812">Transmembrane</keyword>
<name>A0A5Q5BLT0_MYCSS</name>
<proteinExistence type="predicted"/>
<feature type="transmembrane region" description="Helical" evidence="1">
    <location>
        <begin position="324"/>
        <end position="344"/>
    </location>
</feature>
<feature type="transmembrane region" description="Helical" evidence="1">
    <location>
        <begin position="206"/>
        <end position="224"/>
    </location>
</feature>
<sequence>MNNFDWLMQGFAEAATPMNLLYAIIGVLLGTAVGVLPGIGPAMTVALLLPVTYNVSPSAAFIMFAGIFYGGMYGGSTTSILLNTPGESSSVITAIEGNKMAKAGRAAQALATAAIGSFVAGAIGTALLAAFAPPISRFAVTLGAPSYLAIMVFALVAVTAVLGASKLRGAISLFLGLAIGVVGIDFLTGQPRATFGLPQLSDGIDIVVIAVAVFAVGEALWVAAHLRRRPAEVIPVGRPWMGRDDFRRSWKPWLRGTAYGFPFGALPAGGAELPTFLSYITEKKLAKRTGHDVEFGKGAIEGVAGPEAANNASAAGTLVPMLSLGLPTNATAAVILTAFVSYGIQPGPTLFEKEPLLIWTLIASLFIGNLLLLVLNLPLAPLWAKLLRTPRPYLYAGILFFATLGALAVNIQPLDLALLLVFGLLGLMMRRFGLPVLPLIIGVILGPRIERQLRQSLQLGGGDWTSLFTEPVAIVVYVLMALLLLAPLVLKLFHRSEDTLLIVEDDVDQQEKAART</sequence>
<organism evidence="3">
    <name type="scientific">Mycobacterium sp. (strain MCS)</name>
    <dbReference type="NCBI Taxonomy" id="164756"/>
    <lineage>
        <taxon>Bacteria</taxon>
        <taxon>Bacillati</taxon>
        <taxon>Actinomycetota</taxon>
        <taxon>Actinomycetes</taxon>
        <taxon>Mycobacteriales</taxon>
        <taxon>Mycobacteriaceae</taxon>
        <taxon>Mycobacterium</taxon>
    </lineage>
</organism>
<dbReference type="KEGG" id="mmc:Mmcs_3235"/>
<protein>
    <recommendedName>
        <fullName evidence="2">DUF112 domain-containing protein</fullName>
    </recommendedName>
</protein>